<evidence type="ECO:0000259" key="3">
    <source>
        <dbReference type="Pfam" id="PF22725"/>
    </source>
</evidence>
<dbReference type="GO" id="GO:0000166">
    <property type="term" value="F:nucleotide binding"/>
    <property type="evidence" value="ECO:0007669"/>
    <property type="project" value="InterPro"/>
</dbReference>
<name>A0AAW9SF70_9RHOB</name>
<feature type="domain" description="GFO/IDH/MocA-like oxidoreductase" evidence="3">
    <location>
        <begin position="134"/>
        <end position="241"/>
    </location>
</feature>
<dbReference type="Pfam" id="PF01408">
    <property type="entry name" value="GFO_IDH_MocA"/>
    <property type="match status" value="1"/>
</dbReference>
<dbReference type="InterPro" id="IPR000683">
    <property type="entry name" value="Gfo/Idh/MocA-like_OxRdtase_N"/>
</dbReference>
<evidence type="ECO:0000259" key="2">
    <source>
        <dbReference type="Pfam" id="PF01408"/>
    </source>
</evidence>
<dbReference type="PANTHER" id="PTHR43377:SF1">
    <property type="entry name" value="BILIVERDIN REDUCTASE A"/>
    <property type="match status" value="1"/>
</dbReference>
<dbReference type="Proteomes" id="UP001428774">
    <property type="component" value="Unassembled WGS sequence"/>
</dbReference>
<feature type="compositionally biased region" description="Basic and acidic residues" evidence="1">
    <location>
        <begin position="339"/>
        <end position="348"/>
    </location>
</feature>
<dbReference type="SUPFAM" id="SSF55347">
    <property type="entry name" value="Glyceraldehyde-3-phosphate dehydrogenase-like, C-terminal domain"/>
    <property type="match status" value="1"/>
</dbReference>
<accession>A0AAW9SF70</accession>
<evidence type="ECO:0000256" key="1">
    <source>
        <dbReference type="SAM" id="MobiDB-lite"/>
    </source>
</evidence>
<dbReference type="InterPro" id="IPR051450">
    <property type="entry name" value="Gfo/Idh/MocA_Oxidoreductases"/>
</dbReference>
<dbReference type="EMBL" id="JBDNCH010000004">
    <property type="protein sequence ID" value="MEN9063519.1"/>
    <property type="molecule type" value="Genomic_DNA"/>
</dbReference>
<gene>
    <name evidence="4" type="ORF">ABFB10_23435</name>
</gene>
<dbReference type="PANTHER" id="PTHR43377">
    <property type="entry name" value="BILIVERDIN REDUCTASE A"/>
    <property type="match status" value="1"/>
</dbReference>
<dbReference type="InterPro" id="IPR055170">
    <property type="entry name" value="GFO_IDH_MocA-like_dom"/>
</dbReference>
<proteinExistence type="predicted"/>
<evidence type="ECO:0000313" key="5">
    <source>
        <dbReference type="Proteomes" id="UP001428774"/>
    </source>
</evidence>
<reference evidence="4 5" key="1">
    <citation type="submission" date="2024-05" db="EMBL/GenBank/DDBJ databases">
        <title>Genome sequence of Ponticoccus litoralis KCCM 90028.</title>
        <authorList>
            <person name="Kim J.M."/>
            <person name="Lee J.K."/>
            <person name="Choi B.J."/>
            <person name="Bayburt H."/>
            <person name="Baek J.H."/>
            <person name="Jeon C.O."/>
        </authorList>
    </citation>
    <scope>NUCLEOTIDE SEQUENCE [LARGE SCALE GENOMIC DNA]</scope>
    <source>
        <strain evidence="4 5">KCCM 90028</strain>
    </source>
</reference>
<dbReference type="AlphaFoldDB" id="A0AAW9SF70"/>
<evidence type="ECO:0000313" key="4">
    <source>
        <dbReference type="EMBL" id="MEN9063519.1"/>
    </source>
</evidence>
<dbReference type="Gene3D" id="3.30.360.10">
    <property type="entry name" value="Dihydrodipicolinate Reductase, domain 2"/>
    <property type="match status" value="1"/>
</dbReference>
<keyword evidence="5" id="KW-1185">Reference proteome</keyword>
<dbReference type="SUPFAM" id="SSF51735">
    <property type="entry name" value="NAD(P)-binding Rossmann-fold domains"/>
    <property type="match status" value="1"/>
</dbReference>
<comment type="caution">
    <text evidence="4">The sequence shown here is derived from an EMBL/GenBank/DDBJ whole genome shotgun (WGS) entry which is preliminary data.</text>
</comment>
<organism evidence="4 5">
    <name type="scientific">Ponticoccus litoralis</name>
    <dbReference type="NCBI Taxonomy" id="422297"/>
    <lineage>
        <taxon>Bacteria</taxon>
        <taxon>Pseudomonadati</taxon>
        <taxon>Pseudomonadota</taxon>
        <taxon>Alphaproteobacteria</taxon>
        <taxon>Rhodobacterales</taxon>
        <taxon>Roseobacteraceae</taxon>
        <taxon>Ponticoccus</taxon>
    </lineage>
</organism>
<feature type="domain" description="Gfo/Idh/MocA-like oxidoreductase N-terminal" evidence="2">
    <location>
        <begin position="6"/>
        <end position="123"/>
    </location>
</feature>
<protein>
    <submittedName>
        <fullName evidence="4">Gfo/Idh/MocA family oxidoreductase</fullName>
    </submittedName>
</protein>
<dbReference type="Gene3D" id="3.40.50.720">
    <property type="entry name" value="NAD(P)-binding Rossmann-like Domain"/>
    <property type="match status" value="1"/>
</dbReference>
<feature type="region of interest" description="Disordered" evidence="1">
    <location>
        <begin position="327"/>
        <end position="356"/>
    </location>
</feature>
<sequence length="388" mass="42760">MTRPVRLIVVGLGARARIWLSVIDAREDVILAGLVDPSEDARKNAAQRYPNLPVSNDLAALVATVKADAVLLVTPPGGRETQIEAAIASGLHIIAEKPLADSVVLAERYVAAAEAAGLHLIVGLNFRYLPVTIALRDLLASGRIGKAAFARFTYERWRDGTLPRLNKYPLTMDQPMLWEQSIHHFDLMRFVYAQEPVRIYARTFNPEWSMYRGDANVSALIEFDQGMIVNYQGTWQGGVDRLDFEWRTDCSDGVALQREMFGDLVAATRTEPEYSTVPLAPLEPWITDATALLAMIANALHGTVRPPNAPVATTSCPSGCWMPASGRPRRVNPSPWGTRGRDHAERNPTGRYRSRSVRAPAARVLSAKNRGISCAVLNFSLPAPRCLR</sequence>
<dbReference type="RefSeq" id="WP_347168590.1">
    <property type="nucleotide sequence ID" value="NZ_JBDNCH010000004.1"/>
</dbReference>
<dbReference type="Pfam" id="PF22725">
    <property type="entry name" value="GFO_IDH_MocA_C3"/>
    <property type="match status" value="1"/>
</dbReference>
<dbReference type="InterPro" id="IPR036291">
    <property type="entry name" value="NAD(P)-bd_dom_sf"/>
</dbReference>